<dbReference type="InterPro" id="IPR003959">
    <property type="entry name" value="ATPase_AAA_core"/>
</dbReference>
<evidence type="ECO:0000256" key="5">
    <source>
        <dbReference type="ARBA" id="ARBA00022692"/>
    </source>
</evidence>
<keyword evidence="20" id="KW-0132">Cell division</keyword>
<dbReference type="InterPro" id="IPR027417">
    <property type="entry name" value="P-loop_NTPase"/>
</dbReference>
<evidence type="ECO:0000313" key="21">
    <source>
        <dbReference type="Proteomes" id="UP000037179"/>
    </source>
</evidence>
<dbReference type="EMBL" id="CP017839">
    <property type="protein sequence ID" value="APA98980.1"/>
    <property type="molecule type" value="Genomic_DNA"/>
</dbReference>
<dbReference type="AlphaFoldDB" id="A0A0B8N5E2"/>
<dbReference type="HAMAP" id="MF_01458">
    <property type="entry name" value="FtsH"/>
    <property type="match status" value="1"/>
</dbReference>
<evidence type="ECO:0000259" key="18">
    <source>
        <dbReference type="SMART" id="SM00382"/>
    </source>
</evidence>
<keyword evidence="10 15" id="KW-0067">ATP-binding</keyword>
<dbReference type="GO" id="GO:0004222">
    <property type="term" value="F:metalloendopeptidase activity"/>
    <property type="evidence" value="ECO:0007669"/>
    <property type="project" value="InterPro"/>
</dbReference>
<evidence type="ECO:0000256" key="2">
    <source>
        <dbReference type="ARBA" id="ARBA00010044"/>
    </source>
</evidence>
<keyword evidence="7 15" id="KW-0547">Nucleotide-binding</keyword>
<dbReference type="FunFam" id="1.20.58.760:FF:000001">
    <property type="entry name" value="ATP-dependent zinc metalloprotease FtsH"/>
    <property type="match status" value="1"/>
</dbReference>
<proteinExistence type="inferred from homology"/>
<evidence type="ECO:0000256" key="17">
    <source>
        <dbReference type="SAM" id="MobiDB-lite"/>
    </source>
</evidence>
<dbReference type="GO" id="GO:0030163">
    <property type="term" value="P:protein catabolic process"/>
    <property type="evidence" value="ECO:0007669"/>
    <property type="project" value="UniProtKB-UniRule"/>
</dbReference>
<dbReference type="GO" id="GO:0006508">
    <property type="term" value="P:proteolysis"/>
    <property type="evidence" value="ECO:0007669"/>
    <property type="project" value="UniProtKB-KW"/>
</dbReference>
<dbReference type="NCBIfam" id="TIGR01241">
    <property type="entry name" value="FtsH_fam"/>
    <property type="match status" value="1"/>
</dbReference>
<evidence type="ECO:0000256" key="12">
    <source>
        <dbReference type="ARBA" id="ARBA00023049"/>
    </source>
</evidence>
<feature type="binding site" evidence="15">
    <location>
        <position position="442"/>
    </location>
    <ligand>
        <name>Zn(2+)</name>
        <dbReference type="ChEBI" id="CHEBI:29105"/>
        <note>catalytic</note>
    </ligand>
</feature>
<dbReference type="GO" id="GO:0016887">
    <property type="term" value="F:ATP hydrolysis activity"/>
    <property type="evidence" value="ECO:0007669"/>
    <property type="project" value="UniProtKB-UniRule"/>
</dbReference>
<keyword evidence="9 15" id="KW-0862">Zinc</keyword>
<dbReference type="GO" id="GO:0004176">
    <property type="term" value="F:ATP-dependent peptidase activity"/>
    <property type="evidence" value="ECO:0007669"/>
    <property type="project" value="InterPro"/>
</dbReference>
<evidence type="ECO:0000256" key="15">
    <source>
        <dbReference type="HAMAP-Rule" id="MF_01458"/>
    </source>
</evidence>
<dbReference type="Gene3D" id="3.40.50.300">
    <property type="entry name" value="P-loop containing nucleotide triphosphate hydrolases"/>
    <property type="match status" value="1"/>
</dbReference>
<comment type="subunit">
    <text evidence="15">Homohexamer.</text>
</comment>
<dbReference type="InterPro" id="IPR011546">
    <property type="entry name" value="Pept_M41_FtsH_extracell"/>
</dbReference>
<keyword evidence="12 15" id="KW-0482">Metalloprotease</keyword>
<feature type="active site" evidence="15">
    <location>
        <position position="443"/>
    </location>
</feature>
<comment type="function">
    <text evidence="15">Acts as a processive, ATP-dependent zinc metallopeptidase for both cytoplasmic and membrane proteins. Plays a role in the quality control of integral membrane proteins.</text>
</comment>
<dbReference type="GO" id="GO:0051301">
    <property type="term" value="P:cell division"/>
    <property type="evidence" value="ECO:0007669"/>
    <property type="project" value="UniProtKB-KW"/>
</dbReference>
<evidence type="ECO:0000256" key="6">
    <source>
        <dbReference type="ARBA" id="ARBA00022723"/>
    </source>
</evidence>
<dbReference type="CDD" id="cd19501">
    <property type="entry name" value="RecA-like_FtsH"/>
    <property type="match status" value="1"/>
</dbReference>
<keyword evidence="8 15" id="KW-0378">Hydrolase</keyword>
<dbReference type="Proteomes" id="UP000037179">
    <property type="component" value="Unassembled WGS sequence"/>
</dbReference>
<dbReference type="Pfam" id="PF17862">
    <property type="entry name" value="AAA_lid_3"/>
    <property type="match status" value="1"/>
</dbReference>
<keyword evidence="20" id="KW-0131">Cell cycle</keyword>
<dbReference type="Gene3D" id="3.30.720.210">
    <property type="match status" value="1"/>
</dbReference>
<dbReference type="PROSITE" id="PS00674">
    <property type="entry name" value="AAA"/>
    <property type="match status" value="1"/>
</dbReference>
<dbReference type="Pfam" id="PF06480">
    <property type="entry name" value="FtsH_ext"/>
    <property type="match status" value="1"/>
</dbReference>
<feature type="compositionally biased region" description="Polar residues" evidence="17">
    <location>
        <begin position="1"/>
        <end position="10"/>
    </location>
</feature>
<dbReference type="FunFam" id="1.10.8.60:FF:000001">
    <property type="entry name" value="ATP-dependent zinc metalloprotease FtsH"/>
    <property type="match status" value="1"/>
</dbReference>
<dbReference type="FunFam" id="3.40.50.300:FF:000001">
    <property type="entry name" value="ATP-dependent zinc metalloprotease FtsH"/>
    <property type="match status" value="1"/>
</dbReference>
<protein>
    <recommendedName>
        <fullName evidence="15">ATP-dependent zinc metalloprotease FtsH</fullName>
        <ecNumber evidence="15">3.4.24.-</ecNumber>
    </recommendedName>
</protein>
<keyword evidence="21" id="KW-1185">Reference proteome</keyword>
<feature type="binding site" evidence="15">
    <location>
        <position position="446"/>
    </location>
    <ligand>
        <name>Zn(2+)</name>
        <dbReference type="ChEBI" id="CHEBI:29105"/>
        <note>catalytic</note>
    </ligand>
</feature>
<comment type="similarity">
    <text evidence="14 15">In the central section; belongs to the AAA ATPase family.</text>
</comment>
<dbReference type="GeneID" id="93375051"/>
<evidence type="ECO:0000313" key="22">
    <source>
        <dbReference type="Proteomes" id="UP000180166"/>
    </source>
</evidence>
<keyword evidence="3 15" id="KW-1003">Cell membrane</keyword>
<reference evidence="21" key="1">
    <citation type="submission" date="2015-07" db="EMBL/GenBank/DDBJ databases">
        <title>Nocardia seriolae U-1 whole genome shotgun sequence.</title>
        <authorList>
            <person name="Imajoh M."/>
            <person name="Fukumoto Y."/>
            <person name="Sukeda M."/>
            <person name="Yamane J."/>
            <person name="Yamasaki K."/>
            <person name="Shimizu M."/>
            <person name="Ohnishi K."/>
            <person name="Oshima S."/>
        </authorList>
    </citation>
    <scope>NUCLEOTIDE SEQUENCE [LARGE SCALE GENOMIC DNA]</scope>
    <source>
        <strain evidence="21">U-1</strain>
    </source>
</reference>
<dbReference type="EMBL" id="BBYQ01000048">
    <property type="protein sequence ID" value="GAP29061.1"/>
    <property type="molecule type" value="Genomic_DNA"/>
</dbReference>
<gene>
    <name evidence="15" type="primary">ftsH</name>
    <name evidence="19" type="ORF">NS506_04934</name>
    <name evidence="20" type="ORF">NSK11_contig00048-0033</name>
</gene>
<feature type="transmembrane region" description="Helical" evidence="15">
    <location>
        <begin position="124"/>
        <end position="144"/>
    </location>
</feature>
<comment type="subcellular location">
    <subcellularLocation>
        <location evidence="15">Cell membrane</location>
        <topology evidence="15">Multi-pass membrane protein</topology>
        <orientation evidence="15">Cytoplasmic side</orientation>
    </subcellularLocation>
    <subcellularLocation>
        <location evidence="1">Membrane</location>
    </subcellularLocation>
</comment>
<dbReference type="InterPro" id="IPR041569">
    <property type="entry name" value="AAA_lid_3"/>
</dbReference>
<evidence type="ECO:0000256" key="9">
    <source>
        <dbReference type="ARBA" id="ARBA00022833"/>
    </source>
</evidence>
<keyword evidence="5 15" id="KW-0812">Transmembrane</keyword>
<evidence type="ECO:0000256" key="1">
    <source>
        <dbReference type="ARBA" id="ARBA00004370"/>
    </source>
</evidence>
<feature type="transmembrane region" description="Helical" evidence="15">
    <location>
        <begin position="27"/>
        <end position="45"/>
    </location>
</feature>
<dbReference type="RefSeq" id="WP_045437631.1">
    <property type="nucleotide sequence ID" value="NZ_AP017900.1"/>
</dbReference>
<sequence>MSRRASTPPSGNRGAATPPQQRPGWRIWLIPFAALVALLLVSILMRTPESASTSIGYSEFLSDVDAHQVKTITIESSGQASGALTNGHDYKTVIPAQAGAALLERLEKAGVAVTASPPPTTSGWSQLLTLALIVGPIVLMLWWFQRMGRGAASQLGGAMGVGKSKAKVFDTERPSTTFDDVAGYTGAKSEISEVIDFLRAPERYRRAGAVAPRGVLMIGPPGTGKTLFARAVAGQADVPFLSVAGSSFVEMFVGVGAARVRDLFAEARKRAPAIVFVDEIDAIGSRRGGSSQLVANDEREQTLNQLLSEMDGFDPAVGIVVLAATNRPEVLDPALLRPGRFDRQVTIPLPTLDERASILAVHCRGKHLDPDVDMQVIARGTPGFSGADLANLANEAAICAVRDDREVIRAADFESARDRILLGRREGSNVLLPEEKHAVAVHESGHALVAALSAHADPVAKVTILPAGQTLGTTEQLPLVEHHLYGQDYLTDTLAVRLGGRAAELVVFGQGSTGAANDLAQATELATKMVREFGLSKALGPVGYPRGGSVFLGGGGSELSSRPFAEATQAAIDTDVARLLREAEHRAVDLLQAHRDALQKLVELLLDRETVDGADVYALVGDAAADRKH</sequence>
<dbReference type="PANTHER" id="PTHR23076:SF97">
    <property type="entry name" value="ATP-DEPENDENT ZINC METALLOPROTEASE YME1L1"/>
    <property type="match status" value="1"/>
</dbReference>
<evidence type="ECO:0000256" key="4">
    <source>
        <dbReference type="ARBA" id="ARBA00022670"/>
    </source>
</evidence>
<dbReference type="Pfam" id="PF01434">
    <property type="entry name" value="Peptidase_M41"/>
    <property type="match status" value="1"/>
</dbReference>
<dbReference type="KEGG" id="nsr:NS506_04934"/>
<evidence type="ECO:0000256" key="13">
    <source>
        <dbReference type="ARBA" id="ARBA00023136"/>
    </source>
</evidence>
<reference evidence="19 22" key="3">
    <citation type="submission" date="2016-10" db="EMBL/GenBank/DDBJ databases">
        <title>Genome sequence of Nocardia seriolae strain EM150506, isolated from Anguila japonica.</title>
        <authorList>
            <person name="Han H.-J."/>
        </authorList>
    </citation>
    <scope>NUCLEOTIDE SEQUENCE [LARGE SCALE GENOMIC DNA]</scope>
    <source>
        <strain evidence="19 22">EM150506</strain>
    </source>
</reference>
<dbReference type="GO" id="GO:0005524">
    <property type="term" value="F:ATP binding"/>
    <property type="evidence" value="ECO:0007669"/>
    <property type="project" value="UniProtKB-UniRule"/>
</dbReference>
<dbReference type="InterPro" id="IPR005936">
    <property type="entry name" value="FtsH"/>
</dbReference>
<dbReference type="Gene3D" id="1.20.58.760">
    <property type="entry name" value="Peptidase M41"/>
    <property type="match status" value="1"/>
</dbReference>
<evidence type="ECO:0000256" key="3">
    <source>
        <dbReference type="ARBA" id="ARBA00022475"/>
    </source>
</evidence>
<dbReference type="GO" id="GO:0005886">
    <property type="term" value="C:plasma membrane"/>
    <property type="evidence" value="ECO:0007669"/>
    <property type="project" value="UniProtKB-SubCell"/>
</dbReference>
<dbReference type="PANTHER" id="PTHR23076">
    <property type="entry name" value="METALLOPROTEASE M41 FTSH"/>
    <property type="match status" value="1"/>
</dbReference>
<evidence type="ECO:0000313" key="19">
    <source>
        <dbReference type="EMBL" id="APA98980.1"/>
    </source>
</evidence>
<evidence type="ECO:0000256" key="8">
    <source>
        <dbReference type="ARBA" id="ARBA00022801"/>
    </source>
</evidence>
<dbReference type="InterPro" id="IPR003593">
    <property type="entry name" value="AAA+_ATPase"/>
</dbReference>
<name>A0A0B8N5E2_9NOCA</name>
<evidence type="ECO:0000256" key="14">
    <source>
        <dbReference type="ARBA" id="ARBA00061570"/>
    </source>
</evidence>
<evidence type="ECO:0000256" key="16">
    <source>
        <dbReference type="RuleBase" id="RU003651"/>
    </source>
</evidence>
<dbReference type="EC" id="3.4.24.-" evidence="15"/>
<dbReference type="Gene3D" id="1.10.8.60">
    <property type="match status" value="1"/>
</dbReference>
<dbReference type="OrthoDB" id="9809379at2"/>
<dbReference type="Proteomes" id="UP000180166">
    <property type="component" value="Chromosome"/>
</dbReference>
<accession>A0A0B8N5E2</accession>
<keyword evidence="4 15" id="KW-0645">Protease</keyword>
<reference evidence="20 21" key="2">
    <citation type="journal article" date="2016" name="Genome Announc.">
        <title>Draft Genome Sequence of Erythromycin- and Oxytetracycline-Sensitive Nocardia seriolae Strain U-1 (NBRC 110359).</title>
        <authorList>
            <person name="Imajoh M."/>
            <person name="Sukeda M."/>
            <person name="Shimizu M."/>
            <person name="Yamane J."/>
            <person name="Ohnishi K."/>
            <person name="Oshima S."/>
        </authorList>
    </citation>
    <scope>NUCLEOTIDE SEQUENCE [LARGE SCALE GENOMIC DNA]</scope>
    <source>
        <strain evidence="20 21">U-1</strain>
    </source>
</reference>
<evidence type="ECO:0000313" key="20">
    <source>
        <dbReference type="EMBL" id="GAP29061.1"/>
    </source>
</evidence>
<keyword evidence="6 15" id="KW-0479">Metal-binding</keyword>
<organism evidence="19 22">
    <name type="scientific">Nocardia seriolae</name>
    <dbReference type="NCBI Taxonomy" id="37332"/>
    <lineage>
        <taxon>Bacteria</taxon>
        <taxon>Bacillati</taxon>
        <taxon>Actinomycetota</taxon>
        <taxon>Actinomycetes</taxon>
        <taxon>Mycobacteriales</taxon>
        <taxon>Nocardiaceae</taxon>
        <taxon>Nocardia</taxon>
    </lineage>
</organism>
<dbReference type="Pfam" id="PF00004">
    <property type="entry name" value="AAA"/>
    <property type="match status" value="1"/>
</dbReference>
<dbReference type="InterPro" id="IPR000642">
    <property type="entry name" value="Peptidase_M41"/>
</dbReference>
<evidence type="ECO:0000256" key="11">
    <source>
        <dbReference type="ARBA" id="ARBA00022989"/>
    </source>
</evidence>
<comment type="similarity">
    <text evidence="2 15">In the C-terminal section; belongs to the peptidase M41 family.</text>
</comment>
<evidence type="ECO:0000256" key="7">
    <source>
        <dbReference type="ARBA" id="ARBA00022741"/>
    </source>
</evidence>
<comment type="similarity">
    <text evidence="16">Belongs to the AAA ATPase family.</text>
</comment>
<dbReference type="SMART" id="SM00382">
    <property type="entry name" value="AAA"/>
    <property type="match status" value="1"/>
</dbReference>
<dbReference type="GO" id="GO:0008270">
    <property type="term" value="F:zinc ion binding"/>
    <property type="evidence" value="ECO:0007669"/>
    <property type="project" value="UniProtKB-UniRule"/>
</dbReference>
<feature type="domain" description="AAA+ ATPase" evidence="18">
    <location>
        <begin position="211"/>
        <end position="351"/>
    </location>
</feature>
<dbReference type="InterPro" id="IPR037219">
    <property type="entry name" value="Peptidase_M41-like"/>
</dbReference>
<keyword evidence="13 15" id="KW-0472">Membrane</keyword>
<feature type="binding site" evidence="15">
    <location>
        <position position="518"/>
    </location>
    <ligand>
        <name>Zn(2+)</name>
        <dbReference type="ChEBI" id="CHEBI:29105"/>
        <note>catalytic</note>
    </ligand>
</feature>
<feature type="region of interest" description="Disordered" evidence="17">
    <location>
        <begin position="1"/>
        <end position="20"/>
    </location>
</feature>
<evidence type="ECO:0000256" key="10">
    <source>
        <dbReference type="ARBA" id="ARBA00022840"/>
    </source>
</evidence>
<dbReference type="InterPro" id="IPR003960">
    <property type="entry name" value="ATPase_AAA_CS"/>
</dbReference>
<dbReference type="SUPFAM" id="SSF52540">
    <property type="entry name" value="P-loop containing nucleoside triphosphate hydrolases"/>
    <property type="match status" value="1"/>
</dbReference>
<feature type="binding site" evidence="15">
    <location>
        <begin position="219"/>
        <end position="226"/>
    </location>
    <ligand>
        <name>ATP</name>
        <dbReference type="ChEBI" id="CHEBI:30616"/>
    </ligand>
</feature>
<comment type="cofactor">
    <cofactor evidence="15">
        <name>Zn(2+)</name>
        <dbReference type="ChEBI" id="CHEBI:29105"/>
    </cofactor>
    <text evidence="15">Binds 1 zinc ion per subunit.</text>
</comment>
<dbReference type="SUPFAM" id="SSF140990">
    <property type="entry name" value="FtsH protease domain-like"/>
    <property type="match status" value="1"/>
</dbReference>
<keyword evidence="11 15" id="KW-1133">Transmembrane helix</keyword>